<organism evidence="1 2">
    <name type="scientific">Faecalibacillus intestinalis</name>
    <dbReference type="NCBI Taxonomy" id="1982626"/>
    <lineage>
        <taxon>Bacteria</taxon>
        <taxon>Bacillati</taxon>
        <taxon>Bacillota</taxon>
        <taxon>Erysipelotrichia</taxon>
        <taxon>Erysipelotrichales</taxon>
        <taxon>Coprobacillaceae</taxon>
        <taxon>Faecalibacillus</taxon>
    </lineage>
</organism>
<gene>
    <name evidence="1" type="ORF">C7U54_11925</name>
</gene>
<dbReference type="EMBL" id="PYLQ01000021">
    <property type="protein sequence ID" value="PST38223.1"/>
    <property type="molecule type" value="Genomic_DNA"/>
</dbReference>
<protein>
    <submittedName>
        <fullName evidence="1">Uncharacterized protein</fullName>
    </submittedName>
</protein>
<comment type="caution">
    <text evidence="1">The sequence shown here is derived from an EMBL/GenBank/DDBJ whole genome shotgun (WGS) entry which is preliminary data.</text>
</comment>
<dbReference type="AlphaFoldDB" id="A0A2T3FSG9"/>
<reference evidence="1 2" key="1">
    <citation type="journal article" date="2019" name="Int. J. Syst. Evol. Microbiol.">
        <title>Faecalibacillus intestinalis gen. nov., sp. nov. and Faecalibacillus faecis sp. nov., isolated from human faeces.</title>
        <authorList>
            <person name="Seo B."/>
            <person name="Jeon K."/>
            <person name="Baek I."/>
            <person name="Lee Y.M."/>
            <person name="Baek K."/>
            <person name="Ko G."/>
        </authorList>
    </citation>
    <scope>NUCLEOTIDE SEQUENCE [LARGE SCALE GENOMIC DNA]</scope>
    <source>
        <strain evidence="1 2">SNUG30099</strain>
    </source>
</reference>
<dbReference type="Proteomes" id="UP000240974">
    <property type="component" value="Unassembled WGS sequence"/>
</dbReference>
<accession>A0A2T3FSG9</accession>
<name>A0A2T3FSG9_9FIRM</name>
<proteinExistence type="predicted"/>
<keyword evidence="2" id="KW-1185">Reference proteome</keyword>
<sequence>MNHKKSFPIINMGTSLLLVVFIVICLIVFATLSLSSSLRDQKYTDKAVLKTENYYLAYSHAQKQLKEIDQAIISHKDLSSLKNIEISLKDNNTYISFKENIDQYQDLDVEIQLTQNQDRYKIIKWQAVTSKEWKNESTLPLLGSE</sequence>
<evidence type="ECO:0000313" key="1">
    <source>
        <dbReference type="EMBL" id="PST38223.1"/>
    </source>
</evidence>
<dbReference type="RefSeq" id="WP_107030446.1">
    <property type="nucleotide sequence ID" value="NZ_JBGKRQ010000009.1"/>
</dbReference>
<evidence type="ECO:0000313" key="2">
    <source>
        <dbReference type="Proteomes" id="UP000240974"/>
    </source>
</evidence>